<protein>
    <recommendedName>
        <fullName evidence="5">Nephrocystin 3-like N-terminal domain-containing protein</fullName>
    </recommendedName>
</protein>
<evidence type="ECO:0000313" key="7">
    <source>
        <dbReference type="Proteomes" id="UP000094444"/>
    </source>
</evidence>
<dbReference type="Proteomes" id="UP000094444">
    <property type="component" value="Unassembled WGS sequence"/>
</dbReference>
<name>A0A2P5HNP5_DIAHE</name>
<feature type="transmembrane region" description="Helical" evidence="3">
    <location>
        <begin position="1053"/>
        <end position="1071"/>
    </location>
</feature>
<keyword evidence="3" id="KW-0472">Membrane</keyword>
<keyword evidence="3" id="KW-0812">Transmembrane</keyword>
<dbReference type="EMBL" id="MAVT02001153">
    <property type="protein sequence ID" value="POS71851.1"/>
    <property type="molecule type" value="Genomic_DNA"/>
</dbReference>
<feature type="region of interest" description="Disordered" evidence="2">
    <location>
        <begin position="170"/>
        <end position="208"/>
    </location>
</feature>
<keyword evidence="3" id="KW-1133">Transmembrane helix</keyword>
<proteinExistence type="predicted"/>
<evidence type="ECO:0000256" key="2">
    <source>
        <dbReference type="SAM" id="MobiDB-lite"/>
    </source>
</evidence>
<sequence length="1077" mass="121690">MGSNTMTSAPLLFSMRFFCLSFTLFPTKPPTREIKKLKSGANRSPGSTIKPFSIWLLAPKLHMDPATIIGTTSAILSFVQFSAKVISTAIEIRDNAGQATKSNQALGETVKDFNSRLATLRLQTPVLQSNLHVPGFPGVDADAKLSLLRCVARCEELGSSIEALLHKIEGPGKDNTRKSGGKFKSWKSTTGAPSSSPSSPQAKPSSSLPLTASLKSLWSEKEIKSLREQWEQCVRDFNVSFMRLDIQTRLQALSDDNSTKLKALQDDFQTLAINLKDSNFKALWSFLDDYNIQNSLKSKEKRNCDCILKSLEFPGMDARRDQIKDAERNTFNWLLRQDSIPYGHDDLEISLRKWLATGTGVYHITGKPGSGKSTLMKLVGESDKSHETLQKWARRGQKQLITANFFTWKAADSNLLQNRVEGMIRTLIHQILTHKPELMSKVFPEHWHPETYHTHSATKDTKLRWPEIQKAFERIFVSPVLTRNFRVFLLIDGMDEFDDPGEPHFRIARLVKGWCERNPDNVKACVSSREDRPFMDAFPAQQRLRLHLVTSEDIRRLTEERLMEHPHFSSSFFKDWQREDLIHSITEQAQGVFLWVILTIVELTHRLDARQGFDAIKEVVWDSNQNLNMFIKEILSRVPNTYAREAQNLFRLVQFTIRTSFTLDLFHVHKAITLAKAPGCLTDCANHTVSYEEAVAEVEEFKSRLPTISRGLLELIELKSYESCVLAGPNARYRVSYIHRSIFEFFEENPNSIWKSDPADNFPKELSLIIRSSTHIACTLTWQQPEISGEHPWLPTHHWQDFIADIVGLRNHPEVNNRTADPESCFLPLKALDEALLHKQCILAKDVQLDSSQWSDVCLPAHRFVDDTASVFLAACTSSHIKLSCDSDSEAQDDDVTKCRQSNADFGLEVTVGSAPTRQLSPGPRWPRMQDTLLMRFLLFHFGLTTGTASQVDILKVISSILRDISRGQHVSYRRELKRLDLAIAALGEAMAQDTRPDFSENKPVDSNALQSLGALETIETTAQDVIGTGPDEAKQLELHVQALNGLPREYRVLTLSILGALLSMVLWFVLTGTGVL</sequence>
<dbReference type="PANTHER" id="PTHR10039:SF5">
    <property type="entry name" value="NACHT DOMAIN-CONTAINING PROTEIN"/>
    <property type="match status" value="1"/>
</dbReference>
<dbReference type="STRING" id="158607.A0A2P5HNP5"/>
<gene>
    <name evidence="6" type="ORF">DHEL01_v209759</name>
</gene>
<feature type="signal peptide" evidence="4">
    <location>
        <begin position="1"/>
        <end position="21"/>
    </location>
</feature>
<feature type="compositionally biased region" description="Low complexity" evidence="2">
    <location>
        <begin position="187"/>
        <end position="208"/>
    </location>
</feature>
<dbReference type="InterPro" id="IPR056884">
    <property type="entry name" value="NPHP3-like_N"/>
</dbReference>
<evidence type="ECO:0000313" key="6">
    <source>
        <dbReference type="EMBL" id="POS71851.1"/>
    </source>
</evidence>
<feature type="domain" description="Nephrocystin 3-like N-terminal" evidence="5">
    <location>
        <begin position="351"/>
        <end position="529"/>
    </location>
</feature>
<keyword evidence="4" id="KW-0732">Signal</keyword>
<reference evidence="6" key="1">
    <citation type="submission" date="2017-09" db="EMBL/GenBank/DDBJ databases">
        <title>Polyketide synthases of a Diaporthe helianthi virulent isolate.</title>
        <authorList>
            <person name="Baroncelli R."/>
        </authorList>
    </citation>
    <scope>NUCLEOTIDE SEQUENCE [LARGE SCALE GENOMIC DNA]</scope>
    <source>
        <strain evidence="6">7/96</strain>
    </source>
</reference>
<dbReference type="SUPFAM" id="SSF52540">
    <property type="entry name" value="P-loop containing nucleoside triphosphate hydrolases"/>
    <property type="match status" value="1"/>
</dbReference>
<evidence type="ECO:0000259" key="5">
    <source>
        <dbReference type="Pfam" id="PF24883"/>
    </source>
</evidence>
<dbReference type="InParanoid" id="A0A2P5HNP5"/>
<evidence type="ECO:0000256" key="4">
    <source>
        <dbReference type="SAM" id="SignalP"/>
    </source>
</evidence>
<dbReference type="PANTHER" id="PTHR10039">
    <property type="entry name" value="AMELOGENIN"/>
    <property type="match status" value="1"/>
</dbReference>
<comment type="caution">
    <text evidence="6">The sequence shown here is derived from an EMBL/GenBank/DDBJ whole genome shotgun (WGS) entry which is preliminary data.</text>
</comment>
<organism evidence="6 7">
    <name type="scientific">Diaporthe helianthi</name>
    <dbReference type="NCBI Taxonomy" id="158607"/>
    <lineage>
        <taxon>Eukaryota</taxon>
        <taxon>Fungi</taxon>
        <taxon>Dikarya</taxon>
        <taxon>Ascomycota</taxon>
        <taxon>Pezizomycotina</taxon>
        <taxon>Sordariomycetes</taxon>
        <taxon>Sordariomycetidae</taxon>
        <taxon>Diaporthales</taxon>
        <taxon>Diaporthaceae</taxon>
        <taxon>Diaporthe</taxon>
    </lineage>
</organism>
<evidence type="ECO:0000256" key="3">
    <source>
        <dbReference type="SAM" id="Phobius"/>
    </source>
</evidence>
<dbReference type="Pfam" id="PF24883">
    <property type="entry name" value="NPHP3_N"/>
    <property type="match status" value="1"/>
</dbReference>
<feature type="chain" id="PRO_5015157464" description="Nephrocystin 3-like N-terminal domain-containing protein" evidence="4">
    <location>
        <begin position="22"/>
        <end position="1077"/>
    </location>
</feature>
<dbReference type="InterPro" id="IPR027417">
    <property type="entry name" value="P-loop_NTPase"/>
</dbReference>
<evidence type="ECO:0000256" key="1">
    <source>
        <dbReference type="ARBA" id="ARBA00022737"/>
    </source>
</evidence>
<keyword evidence="1" id="KW-0677">Repeat</keyword>
<accession>A0A2P5HNP5</accession>
<dbReference type="OrthoDB" id="443402at2759"/>
<dbReference type="AlphaFoldDB" id="A0A2P5HNP5"/>
<keyword evidence="7" id="KW-1185">Reference proteome</keyword>